<dbReference type="GO" id="GO:0005763">
    <property type="term" value="C:mitochondrial small ribosomal subunit"/>
    <property type="evidence" value="ECO:0007669"/>
    <property type="project" value="EnsemblFungi"/>
</dbReference>
<dbReference type="GO" id="GO:0003735">
    <property type="term" value="F:structural constituent of ribosome"/>
    <property type="evidence" value="ECO:0007669"/>
    <property type="project" value="EnsemblFungi"/>
</dbReference>
<dbReference type="EMBL" id="KV454011">
    <property type="protein sequence ID" value="ODV98126.1"/>
    <property type="molecule type" value="Genomic_DNA"/>
</dbReference>
<dbReference type="Gene3D" id="3.30.1370.30">
    <property type="match status" value="1"/>
</dbReference>
<reference evidence="5" key="1">
    <citation type="submission" date="2016-05" db="EMBL/GenBank/DDBJ databases">
        <title>Comparative genomics of biotechnologically important yeasts.</title>
        <authorList>
            <consortium name="DOE Joint Genome Institute"/>
            <person name="Riley R."/>
            <person name="Haridas S."/>
            <person name="Wolfe K.H."/>
            <person name="Lopes M.R."/>
            <person name="Hittinger C.T."/>
            <person name="Goker M."/>
            <person name="Salamov A."/>
            <person name="Wisecaver J."/>
            <person name="Long T.M."/>
            <person name="Aerts A.L."/>
            <person name="Barry K."/>
            <person name="Choi C."/>
            <person name="Clum A."/>
            <person name="Coughlan A.Y."/>
            <person name="Deshpande S."/>
            <person name="Douglass A.P."/>
            <person name="Hanson S.J."/>
            <person name="Klenk H.-P."/>
            <person name="Labutti K."/>
            <person name="Lapidus A."/>
            <person name="Lindquist E."/>
            <person name="Lipzen A."/>
            <person name="Meier-Kolthoff J.P."/>
            <person name="Ohm R.A."/>
            <person name="Otillar R.P."/>
            <person name="Pangilinan J."/>
            <person name="Peng Y."/>
            <person name="Rokas A."/>
            <person name="Rosa C.A."/>
            <person name="Scheuner C."/>
            <person name="Sibirny A.A."/>
            <person name="Slot J.C."/>
            <person name="Stielow J.B."/>
            <person name="Sun H."/>
            <person name="Kurtzman C.P."/>
            <person name="Blackwell M."/>
            <person name="Grigoriev I.V."/>
            <person name="Jeffries T.W."/>
        </authorList>
    </citation>
    <scope>NUCLEOTIDE SEQUENCE [LARGE SCALE GENOMIC DNA]</scope>
    <source>
        <strain evidence="5">NRRL Y-2460</strain>
    </source>
</reference>
<evidence type="ECO:0008006" key="6">
    <source>
        <dbReference type="Google" id="ProtNLM"/>
    </source>
</evidence>
<dbReference type="AlphaFoldDB" id="A0A1E4U294"/>
<keyword evidence="3" id="KW-0687">Ribonucleoprotein</keyword>
<evidence type="ECO:0000256" key="1">
    <source>
        <dbReference type="ARBA" id="ARBA00006471"/>
    </source>
</evidence>
<dbReference type="SUPFAM" id="SSF56047">
    <property type="entry name" value="Ribosomal protein S8"/>
    <property type="match status" value="1"/>
</dbReference>
<evidence type="ECO:0000256" key="3">
    <source>
        <dbReference type="ARBA" id="ARBA00023274"/>
    </source>
</evidence>
<dbReference type="InterPro" id="IPR035987">
    <property type="entry name" value="Ribosomal_uS8_sf"/>
</dbReference>
<dbReference type="InterPro" id="IPR000630">
    <property type="entry name" value="Ribosomal_uS8"/>
</dbReference>
<dbReference type="Proteomes" id="UP000094236">
    <property type="component" value="Unassembled WGS sequence"/>
</dbReference>
<gene>
    <name evidence="4" type="ORF">PACTADRAFT_47940</name>
</gene>
<organism evidence="4 5">
    <name type="scientific">Pachysolen tannophilus NRRL Y-2460</name>
    <dbReference type="NCBI Taxonomy" id="669874"/>
    <lineage>
        <taxon>Eukaryota</taxon>
        <taxon>Fungi</taxon>
        <taxon>Dikarya</taxon>
        <taxon>Ascomycota</taxon>
        <taxon>Saccharomycotina</taxon>
        <taxon>Pichiomycetes</taxon>
        <taxon>Pachysolenaceae</taxon>
        <taxon>Pachysolen</taxon>
    </lineage>
</organism>
<protein>
    <recommendedName>
        <fullName evidence="6">Ribosomal protein S8</fullName>
    </recommendedName>
</protein>
<proteinExistence type="inferred from homology"/>
<evidence type="ECO:0000256" key="2">
    <source>
        <dbReference type="ARBA" id="ARBA00022980"/>
    </source>
</evidence>
<dbReference type="Pfam" id="PF00410">
    <property type="entry name" value="Ribosomal_S8"/>
    <property type="match status" value="1"/>
</dbReference>
<dbReference type="GO" id="GO:0006412">
    <property type="term" value="P:translation"/>
    <property type="evidence" value="ECO:0007669"/>
    <property type="project" value="InterPro"/>
</dbReference>
<dbReference type="STRING" id="669874.A0A1E4U294"/>
<evidence type="ECO:0000313" key="5">
    <source>
        <dbReference type="Proteomes" id="UP000094236"/>
    </source>
</evidence>
<accession>A0A1E4U294</accession>
<keyword evidence="5" id="KW-1185">Reference proteome</keyword>
<dbReference type="Gene3D" id="3.30.1490.10">
    <property type="match status" value="1"/>
</dbReference>
<name>A0A1E4U294_PACTA</name>
<keyword evidence="2" id="KW-0689">Ribosomal protein</keyword>
<comment type="similarity">
    <text evidence="1">Belongs to the universal ribosomal protein uS8 family.</text>
</comment>
<dbReference type="FunFam" id="3.30.1370.30:FF:000006">
    <property type="entry name" value="40S ribosomal protein S8"/>
    <property type="match status" value="1"/>
</dbReference>
<evidence type="ECO:0000313" key="4">
    <source>
        <dbReference type="EMBL" id="ODV98126.1"/>
    </source>
</evidence>
<dbReference type="OrthoDB" id="409928at2759"/>
<sequence length="156" mass="17351">MSLVHLANVCAHLQNCSRVNLPLAHIPLTRLHLQVALGLYKHGFIKSIQKGSTLGPDLVPTEVTPDNISSRRLWLGLKYKNSKPVLNKISLVSKPNRRLFLDKEEIRALSGGSSVRVIKPLQPGEIIFIRTLNKDLVDLQDAAERHLGGEVVCRAR</sequence>